<dbReference type="SUPFAM" id="SSF48403">
    <property type="entry name" value="Ankyrin repeat"/>
    <property type="match status" value="2"/>
</dbReference>
<dbReference type="Pfam" id="PF12796">
    <property type="entry name" value="Ank_2"/>
    <property type="match status" value="2"/>
</dbReference>
<dbReference type="InterPro" id="IPR036770">
    <property type="entry name" value="Ankyrin_rpt-contain_sf"/>
</dbReference>
<dbReference type="Proteomes" id="UP001220324">
    <property type="component" value="Unassembled WGS sequence"/>
</dbReference>
<evidence type="ECO:0000313" key="5">
    <source>
        <dbReference type="Proteomes" id="UP001220324"/>
    </source>
</evidence>
<dbReference type="AlphaFoldDB" id="A0AAD6CK65"/>
<dbReference type="Pfam" id="PF00023">
    <property type="entry name" value="Ank"/>
    <property type="match status" value="1"/>
</dbReference>
<dbReference type="SMART" id="SM00248">
    <property type="entry name" value="ANK"/>
    <property type="match status" value="8"/>
</dbReference>
<keyword evidence="2 3" id="KW-0040">ANK repeat</keyword>
<dbReference type="PANTHER" id="PTHR24123:SF33">
    <property type="entry name" value="PROTEIN HOS4"/>
    <property type="match status" value="1"/>
</dbReference>
<keyword evidence="5" id="KW-1185">Reference proteome</keyword>
<evidence type="ECO:0000256" key="3">
    <source>
        <dbReference type="PROSITE-ProRule" id="PRU00023"/>
    </source>
</evidence>
<gene>
    <name evidence="4" type="ORF">N7494_013237</name>
</gene>
<sequence length="690" mass="77149">MSPPCIAQGRIRLAKLALGKRKESPLPDGQYYGRALHSAALLNDQETAHNIVRLVEDINVKDQLAEYEYKLVDDIRDRFGYHRSVEHDIQHATALDIAVLIGSQDLVTLFLENGADPNAGCAVVLAAYLGLTKIVSLLLEKREGAEASSSAGFTALHAASVKDHVEIVEILIEGGAHIRQTDALGRTSLFAAAWHRATGVVQRLLQHIHHQDGDFVHHCIGYFRAAYLCYEALDRGKGFERDAAFNSDAALDSDVNWDIAKLLLDPLSCVSLPSVTVLFHVFCVACAVGSISHVKKLLAKVPDPETLRRLFESDPSYPRSQDHASIEWALTLAACHGHSEVVQMLFEKGRELKQDLTRCNALQYTCSSDLTHSHAQEVVRVLILNDVDPNYIGNSGVSAITHALCQSNWFVVNELLYANADVDAGDTKDGRGTARKIAHSLSKNRHRLHPIERDILEEIISQEKTFLTRKRRTGSTVHKQWKADSVAGKIATFNWNRFCRRKVSVHESTSKVKVAIYFENVRRISLTNLCNENIMYYWANLMERVRQSGLYSQDKNTPLSKSFIEAAYGTLILSVVAMSDYDQIPPDQEWSLELGIENSDVDGLRGRALEALGYDLGLSRWSLAMERLQCLRNASLDVKMERQAGDEKSVSKAMRDYRYIKHSLRQNWNGLLVSTKDSVALAFISHILLL</sequence>
<organism evidence="4 5">
    <name type="scientific">Penicillium frequentans</name>
    <dbReference type="NCBI Taxonomy" id="3151616"/>
    <lineage>
        <taxon>Eukaryota</taxon>
        <taxon>Fungi</taxon>
        <taxon>Dikarya</taxon>
        <taxon>Ascomycota</taxon>
        <taxon>Pezizomycotina</taxon>
        <taxon>Eurotiomycetes</taxon>
        <taxon>Eurotiomycetidae</taxon>
        <taxon>Eurotiales</taxon>
        <taxon>Aspergillaceae</taxon>
        <taxon>Penicillium</taxon>
    </lineage>
</organism>
<proteinExistence type="predicted"/>
<dbReference type="InterPro" id="IPR002110">
    <property type="entry name" value="Ankyrin_rpt"/>
</dbReference>
<comment type="caution">
    <text evidence="4">The sequence shown here is derived from an EMBL/GenBank/DDBJ whole genome shotgun (WGS) entry which is preliminary data.</text>
</comment>
<evidence type="ECO:0000256" key="1">
    <source>
        <dbReference type="ARBA" id="ARBA00022737"/>
    </source>
</evidence>
<dbReference type="Gene3D" id="1.25.40.20">
    <property type="entry name" value="Ankyrin repeat-containing domain"/>
    <property type="match status" value="3"/>
</dbReference>
<protein>
    <submittedName>
        <fullName evidence="4">Ankyrin repeat-containing domain protein</fullName>
    </submittedName>
</protein>
<accession>A0AAD6CK65</accession>
<keyword evidence="1" id="KW-0677">Repeat</keyword>
<evidence type="ECO:0000313" key="4">
    <source>
        <dbReference type="EMBL" id="KAJ5522923.1"/>
    </source>
</evidence>
<dbReference type="InterPro" id="IPR051165">
    <property type="entry name" value="Multifunctional_ANK_Repeat"/>
</dbReference>
<dbReference type="PROSITE" id="PS50297">
    <property type="entry name" value="ANK_REP_REGION"/>
    <property type="match status" value="2"/>
</dbReference>
<feature type="repeat" description="ANK" evidence="3">
    <location>
        <begin position="90"/>
        <end position="122"/>
    </location>
</feature>
<name>A0AAD6CK65_9EURO</name>
<evidence type="ECO:0000256" key="2">
    <source>
        <dbReference type="ARBA" id="ARBA00023043"/>
    </source>
</evidence>
<dbReference type="PROSITE" id="PS50088">
    <property type="entry name" value="ANK_REPEAT"/>
    <property type="match status" value="2"/>
</dbReference>
<feature type="repeat" description="ANK" evidence="3">
    <location>
        <begin position="151"/>
        <end position="183"/>
    </location>
</feature>
<dbReference type="PANTHER" id="PTHR24123">
    <property type="entry name" value="ANKYRIN REPEAT-CONTAINING"/>
    <property type="match status" value="1"/>
</dbReference>
<dbReference type="EMBL" id="JAQIZZ010000011">
    <property type="protein sequence ID" value="KAJ5522923.1"/>
    <property type="molecule type" value="Genomic_DNA"/>
</dbReference>
<reference evidence="4 5" key="1">
    <citation type="journal article" date="2023" name="IMA Fungus">
        <title>Comparative genomic study of the Penicillium genus elucidates a diverse pangenome and 15 lateral gene transfer events.</title>
        <authorList>
            <person name="Petersen C."/>
            <person name="Sorensen T."/>
            <person name="Nielsen M.R."/>
            <person name="Sondergaard T.E."/>
            <person name="Sorensen J.L."/>
            <person name="Fitzpatrick D.A."/>
            <person name="Frisvad J.C."/>
            <person name="Nielsen K.L."/>
        </authorList>
    </citation>
    <scope>NUCLEOTIDE SEQUENCE [LARGE SCALE GENOMIC DNA]</scope>
    <source>
        <strain evidence="4 5">IBT 35679</strain>
    </source>
</reference>